<name>A0ABS3EMF4_9HYPH</name>
<keyword evidence="8" id="KW-1185">Reference proteome</keyword>
<keyword evidence="4 5" id="KW-0472">Membrane</keyword>
<dbReference type="Proteomes" id="UP000664699">
    <property type="component" value="Unassembled WGS sequence"/>
</dbReference>
<evidence type="ECO:0000259" key="6">
    <source>
        <dbReference type="Pfam" id="PF01699"/>
    </source>
</evidence>
<organism evidence="7 8">
    <name type="scientific">Agrobacterium burrii</name>
    <dbReference type="NCBI Taxonomy" id="2815339"/>
    <lineage>
        <taxon>Bacteria</taxon>
        <taxon>Pseudomonadati</taxon>
        <taxon>Pseudomonadota</taxon>
        <taxon>Alphaproteobacteria</taxon>
        <taxon>Hyphomicrobiales</taxon>
        <taxon>Rhizobiaceae</taxon>
        <taxon>Rhizobium/Agrobacterium group</taxon>
        <taxon>Agrobacterium</taxon>
        <taxon>Agrobacterium tumefaciens complex</taxon>
    </lineage>
</organism>
<feature type="transmembrane region" description="Helical" evidence="5">
    <location>
        <begin position="25"/>
        <end position="45"/>
    </location>
</feature>
<dbReference type="Pfam" id="PF01699">
    <property type="entry name" value="Na_Ca_ex"/>
    <property type="match status" value="2"/>
</dbReference>
<feature type="transmembrane region" description="Helical" evidence="5">
    <location>
        <begin position="289"/>
        <end position="311"/>
    </location>
</feature>
<dbReference type="InterPro" id="IPR004837">
    <property type="entry name" value="NaCa_Exmemb"/>
</dbReference>
<evidence type="ECO:0000256" key="2">
    <source>
        <dbReference type="ARBA" id="ARBA00022692"/>
    </source>
</evidence>
<feature type="transmembrane region" description="Helical" evidence="5">
    <location>
        <begin position="224"/>
        <end position="244"/>
    </location>
</feature>
<evidence type="ECO:0000256" key="4">
    <source>
        <dbReference type="ARBA" id="ARBA00023136"/>
    </source>
</evidence>
<feature type="transmembrane region" description="Helical" evidence="5">
    <location>
        <begin position="126"/>
        <end position="144"/>
    </location>
</feature>
<proteinExistence type="predicted"/>
<feature type="domain" description="Sodium/calcium exchanger membrane region" evidence="6">
    <location>
        <begin position="254"/>
        <end position="363"/>
    </location>
</feature>
<comment type="subcellular location">
    <subcellularLocation>
        <location evidence="1">Membrane</location>
        <topology evidence="1">Multi-pass membrane protein</topology>
    </subcellularLocation>
</comment>
<evidence type="ECO:0000256" key="5">
    <source>
        <dbReference type="SAM" id="Phobius"/>
    </source>
</evidence>
<feature type="transmembrane region" description="Helical" evidence="5">
    <location>
        <begin position="57"/>
        <end position="81"/>
    </location>
</feature>
<keyword evidence="3 5" id="KW-1133">Transmembrane helix</keyword>
<accession>A0ABS3EMF4</accession>
<feature type="transmembrane region" description="Helical" evidence="5">
    <location>
        <begin position="250"/>
        <end position="268"/>
    </location>
</feature>
<evidence type="ECO:0000313" key="8">
    <source>
        <dbReference type="Proteomes" id="UP000664699"/>
    </source>
</evidence>
<feature type="transmembrane region" description="Helical" evidence="5">
    <location>
        <begin position="317"/>
        <end position="340"/>
    </location>
</feature>
<evidence type="ECO:0000313" key="7">
    <source>
        <dbReference type="EMBL" id="MBO0132942.1"/>
    </source>
</evidence>
<feature type="transmembrane region" description="Helical" evidence="5">
    <location>
        <begin position="93"/>
        <end position="114"/>
    </location>
</feature>
<feature type="domain" description="Sodium/calcium exchanger membrane region" evidence="6">
    <location>
        <begin position="26"/>
        <end position="179"/>
    </location>
</feature>
<dbReference type="PANTHER" id="PTHR37958:SF1">
    <property type="entry name" value="SODIUM-POTASSIUM_PROTON ANTIPORTER CHAA"/>
    <property type="match status" value="1"/>
</dbReference>
<dbReference type="EMBL" id="JAFLNA010000011">
    <property type="protein sequence ID" value="MBO0132942.1"/>
    <property type="molecule type" value="Genomic_DNA"/>
</dbReference>
<keyword evidence="2 5" id="KW-0812">Transmembrane</keyword>
<dbReference type="PANTHER" id="PTHR37958">
    <property type="entry name" value="SODIUM-POTASSIUM/PROTON ANTIPORTER CHAA"/>
    <property type="match status" value="1"/>
</dbReference>
<dbReference type="InterPro" id="IPR052946">
    <property type="entry name" value="Alkaline_pH_Ca-Antiporter"/>
</dbReference>
<evidence type="ECO:0000256" key="3">
    <source>
        <dbReference type="ARBA" id="ARBA00022989"/>
    </source>
</evidence>
<feature type="transmembrane region" description="Helical" evidence="5">
    <location>
        <begin position="156"/>
        <end position="177"/>
    </location>
</feature>
<gene>
    <name evidence="7" type="ORF">JZX89_19565</name>
</gene>
<reference evidence="7 8" key="1">
    <citation type="submission" date="2021-03" db="EMBL/GenBank/DDBJ databases">
        <title>Whole genome sequence of Agrobacterium sp. strain Rnr.</title>
        <authorList>
            <person name="Mafakheri H."/>
            <person name="Taghavi S.M."/>
            <person name="Nemanja K."/>
            <person name="Osdaghi E."/>
        </authorList>
    </citation>
    <scope>NUCLEOTIDE SEQUENCE [LARGE SCALE GENOMIC DNA]</scope>
    <source>
        <strain evidence="7 8">Rnr</strain>
    </source>
</reference>
<feature type="transmembrane region" description="Helical" evidence="5">
    <location>
        <begin position="347"/>
        <end position="365"/>
    </location>
</feature>
<comment type="caution">
    <text evidence="7">The sequence shown here is derived from an EMBL/GenBank/DDBJ whole genome shotgun (WGS) entry which is preliminary data.</text>
</comment>
<protein>
    <submittedName>
        <fullName evidence="7">Calcium:proton antiporter</fullName>
    </submittedName>
</protein>
<evidence type="ECO:0000256" key="1">
    <source>
        <dbReference type="ARBA" id="ARBA00004141"/>
    </source>
</evidence>
<sequence length="366" mass="38583">MAWLVVAVFHLSGQSWLSPDMTPAIAISCFLVLFATILMAAFGVVKEADELAHQLGEPYGTLILTLSIVAIEVILIAAVMLGPNEAPTIGRDSIFAVMMIILNLVTGICLLAGAMRYGEQEYNAPGAVSFIAMTVVLAGVALLVPNTLPAGNGTFTALQAIVISLVTVIVYGSFLALQMGRYRSHFMQPAPGRMSIRLTEPLTRQAPDHPTDGHASKKNIVHSMFLIGLMLPIVLLAHDLAIVIDYGVAQAGAPVAVGGVLIAIIVFTPESITAVKAALHNETQRAINLCLGAFVSTVGLTVPAVLTVGLVTGKTVIFGISPTETILFALTVALTTLTYLGRRTSAAQGLLHLMLFVIFGLLLFTT</sequence>